<evidence type="ECO:0000313" key="1">
    <source>
        <dbReference type="EMBL" id="MDT0685918.1"/>
    </source>
</evidence>
<dbReference type="RefSeq" id="WP_311499327.1">
    <property type="nucleotide sequence ID" value="NZ_JAVRHN010000004.1"/>
</dbReference>
<organism evidence="1 2">
    <name type="scientific">Autumnicola psychrophila</name>
    <dbReference type="NCBI Taxonomy" id="3075592"/>
    <lineage>
        <taxon>Bacteria</taxon>
        <taxon>Pseudomonadati</taxon>
        <taxon>Bacteroidota</taxon>
        <taxon>Flavobacteriia</taxon>
        <taxon>Flavobacteriales</taxon>
        <taxon>Flavobacteriaceae</taxon>
        <taxon>Autumnicola</taxon>
    </lineage>
</organism>
<dbReference type="Gene3D" id="3.40.50.12370">
    <property type="match status" value="1"/>
</dbReference>
<name>A0ABU3DQM0_9FLAO</name>
<sequence length="254" mass="29476">MEFYKKTNAKFFILHCYKDELLKRDKKQEKSESEIGLQRIMQGISFRKENLAHQFETISSKKKIQDAVRDISDSFKIDIIILGSPGDSAGINYAYHNRVSEILESLDSFPIFVIPESSMFDEKEFTEIVFPTPFNNSYKSQELKTIIHVAKLTNASIRVLEIQESNGNLNKKQLDNKENLNDLLQGVKFTFHKLTDTTISTGIRIFIQSRSSNMLTLYRRKQGFFTRLFKQSMEKDIDFDPSVPVLLLPELNKE</sequence>
<keyword evidence="2" id="KW-1185">Reference proteome</keyword>
<dbReference type="SUPFAM" id="SSF52402">
    <property type="entry name" value="Adenine nucleotide alpha hydrolases-like"/>
    <property type="match status" value="1"/>
</dbReference>
<gene>
    <name evidence="1" type="ORF">RM541_06055</name>
</gene>
<reference evidence="1 2" key="1">
    <citation type="submission" date="2023-09" db="EMBL/GenBank/DDBJ databases">
        <authorList>
            <person name="Rey-Velasco X."/>
        </authorList>
    </citation>
    <scope>NUCLEOTIDE SEQUENCE [LARGE SCALE GENOMIC DNA]</scope>
    <source>
        <strain evidence="1 2">F225</strain>
    </source>
</reference>
<evidence type="ECO:0000313" key="2">
    <source>
        <dbReference type="Proteomes" id="UP001253848"/>
    </source>
</evidence>
<accession>A0ABU3DQM0</accession>
<comment type="caution">
    <text evidence="1">The sequence shown here is derived from an EMBL/GenBank/DDBJ whole genome shotgun (WGS) entry which is preliminary data.</text>
</comment>
<protein>
    <submittedName>
        <fullName evidence="1">Universal stress protein</fullName>
    </submittedName>
</protein>
<dbReference type="EMBL" id="JAVRHN010000004">
    <property type="protein sequence ID" value="MDT0685918.1"/>
    <property type="molecule type" value="Genomic_DNA"/>
</dbReference>
<dbReference type="Proteomes" id="UP001253848">
    <property type="component" value="Unassembled WGS sequence"/>
</dbReference>
<proteinExistence type="predicted"/>